<protein>
    <submittedName>
        <fullName evidence="3">Arylamine N-acetyltransferase</fullName>
    </submittedName>
</protein>
<dbReference type="PANTHER" id="PTHR11786">
    <property type="entry name" value="N-HYDROXYARYLAMINE O-ACETYLTRANSFERASE"/>
    <property type="match status" value="1"/>
</dbReference>
<comment type="similarity">
    <text evidence="1 2">Belongs to the arylamine N-acetyltransferase family.</text>
</comment>
<dbReference type="Pfam" id="PF00797">
    <property type="entry name" value="Acetyltransf_2"/>
    <property type="match status" value="1"/>
</dbReference>
<accession>A0A508AHT3</accession>
<evidence type="ECO:0000256" key="1">
    <source>
        <dbReference type="ARBA" id="ARBA00006547"/>
    </source>
</evidence>
<gene>
    <name evidence="3" type="ORF">FKV24_013595</name>
</gene>
<dbReference type="Proteomes" id="UP000320431">
    <property type="component" value="Unassembled WGS sequence"/>
</dbReference>
<dbReference type="GO" id="GO:0016407">
    <property type="term" value="F:acetyltransferase activity"/>
    <property type="evidence" value="ECO:0007669"/>
    <property type="project" value="InterPro"/>
</dbReference>
<organism evidence="3 4">
    <name type="scientific">Marilutibacter maris</name>
    <dbReference type="NCBI Taxonomy" id="1605891"/>
    <lineage>
        <taxon>Bacteria</taxon>
        <taxon>Pseudomonadati</taxon>
        <taxon>Pseudomonadota</taxon>
        <taxon>Gammaproteobacteria</taxon>
        <taxon>Lysobacterales</taxon>
        <taxon>Lysobacteraceae</taxon>
        <taxon>Marilutibacter</taxon>
    </lineage>
</organism>
<sequence length="279" mass="30471">MATPLTDIDLYLQRLGFDAPPAPSLDTLGVLQRRHTAAFVFENIASFMHASVPIDLPALQRKLLHEGRGGYCYELNGLFLALLQQLGFEARALTARVVMGTGEDALTARTHQLALVTIDGVAHVSDVGFGGMVPTAPLRLDTEAAQATAHEPYRLLRRGDGYLLSAQVGDEWRPMYVFDLQPQAAIDLEVGNWYVATHPDSGFRHQLRAARTGPGYRKTLRDGSFAIHRTGADSERRELADADAVIEVLRREFELRLPQGPALRERIAGHLASAAAAAA</sequence>
<dbReference type="Gene3D" id="3.30.2140.10">
    <property type="entry name" value="Arylamine N-acetyltransferase"/>
    <property type="match status" value="1"/>
</dbReference>
<evidence type="ECO:0000256" key="2">
    <source>
        <dbReference type="RuleBase" id="RU003452"/>
    </source>
</evidence>
<proteinExistence type="inferred from homology"/>
<dbReference type="SUPFAM" id="SSF54001">
    <property type="entry name" value="Cysteine proteinases"/>
    <property type="match status" value="1"/>
</dbReference>
<dbReference type="InterPro" id="IPR038765">
    <property type="entry name" value="Papain-like_cys_pep_sf"/>
</dbReference>
<keyword evidence="3" id="KW-0808">Transferase</keyword>
<evidence type="ECO:0000313" key="3">
    <source>
        <dbReference type="EMBL" id="KAB8174844.1"/>
    </source>
</evidence>
<comment type="caution">
    <text evidence="3">The sequence shown here is derived from an EMBL/GenBank/DDBJ whole genome shotgun (WGS) entry which is preliminary data.</text>
</comment>
<dbReference type="PRINTS" id="PR01543">
    <property type="entry name" value="ANATRNSFRASE"/>
</dbReference>
<dbReference type="Gene3D" id="2.40.128.150">
    <property type="entry name" value="Cysteine proteinases"/>
    <property type="match status" value="1"/>
</dbReference>
<dbReference type="InterPro" id="IPR001447">
    <property type="entry name" value="Arylamine_N-AcTrfase"/>
</dbReference>
<evidence type="ECO:0000313" key="4">
    <source>
        <dbReference type="Proteomes" id="UP000320431"/>
    </source>
</evidence>
<reference evidence="3 4" key="1">
    <citation type="submission" date="2019-10" db="EMBL/GenBank/DDBJ databases">
        <title>Lysobacter alkalisoli sp. nov., isolated from saline-alkaline soil.</title>
        <authorList>
            <person name="Sun J.-Q."/>
        </authorList>
    </citation>
    <scope>NUCLEOTIDE SEQUENCE [LARGE SCALE GENOMIC DNA]</scope>
    <source>
        <strain evidence="3 4">KCTC 42381</strain>
    </source>
</reference>
<dbReference type="PANTHER" id="PTHR11786:SF0">
    <property type="entry name" value="ARYLAMINE N-ACETYLTRANSFERASE 4-RELATED"/>
    <property type="match status" value="1"/>
</dbReference>
<dbReference type="AlphaFoldDB" id="A0A508AHT3"/>
<name>A0A508AHT3_9GAMM</name>
<dbReference type="EMBL" id="VICD02000234">
    <property type="protein sequence ID" value="KAB8174844.1"/>
    <property type="molecule type" value="Genomic_DNA"/>
</dbReference>